<comment type="caution">
    <text evidence="1">The sequence shown here is derived from an EMBL/GenBank/DDBJ whole genome shotgun (WGS) entry which is preliminary data.</text>
</comment>
<keyword evidence="2" id="KW-1185">Reference proteome</keyword>
<evidence type="ECO:0000313" key="1">
    <source>
        <dbReference type="EMBL" id="TLG76665.1"/>
    </source>
</evidence>
<dbReference type="InterPro" id="IPR024623">
    <property type="entry name" value="YtxH"/>
</dbReference>
<proteinExistence type="predicted"/>
<sequence length="126" mass="13610">MAKEKSNLGAVLTSVALGVVAGAVGGVVAGILLAPKSGKETVKDIKSKTFQIRDKAVDTAHDMRERGEHMLDNFNKNATNEAKQTFSFVEDEVAKNPFLGNKKADLIERIQNAANDIDEDDIINAR</sequence>
<reference evidence="1 2" key="1">
    <citation type="submission" date="2019-05" db="EMBL/GenBank/DDBJ databases">
        <title>Culicoidintestinum kansasii gen. nov., sp. nov. from the gastrointestinal tract of the biting midge, Culicoides sonorensis.</title>
        <authorList>
            <person name="Neupane S."/>
            <person name="Ghosh A."/>
            <person name="Gunther S."/>
            <person name="Martin K."/>
            <person name="Zurek L."/>
        </authorList>
    </citation>
    <scope>NUCLEOTIDE SEQUENCE [LARGE SCALE GENOMIC DNA]</scope>
    <source>
        <strain evidence="1 2">CS-1</strain>
    </source>
</reference>
<dbReference type="EMBL" id="VBWP01000002">
    <property type="protein sequence ID" value="TLG76665.1"/>
    <property type="molecule type" value="Genomic_DNA"/>
</dbReference>
<name>A0A5R8QF79_9FIRM</name>
<gene>
    <name evidence="1" type="ORF">FEZ08_03360</name>
</gene>
<dbReference type="InParanoid" id="A0A5R8QF79"/>
<dbReference type="Proteomes" id="UP000306912">
    <property type="component" value="Unassembled WGS sequence"/>
</dbReference>
<dbReference type="PANTHER" id="PTHR35792">
    <property type="entry name" value="GENERAL STRESS PROTEIN"/>
    <property type="match status" value="1"/>
</dbReference>
<accession>A0A5R8QF79</accession>
<dbReference type="RefSeq" id="WP_138190302.1">
    <property type="nucleotide sequence ID" value="NZ_VBWP01000002.1"/>
</dbReference>
<dbReference type="PANTHER" id="PTHR35792:SF2">
    <property type="entry name" value="GENERAL STRESS PROTEIN"/>
    <property type="match status" value="1"/>
</dbReference>
<dbReference type="InterPro" id="IPR052928">
    <property type="entry name" value="Desiccation-related_membrane"/>
</dbReference>
<dbReference type="Pfam" id="PF12732">
    <property type="entry name" value="YtxH"/>
    <property type="match status" value="1"/>
</dbReference>
<dbReference type="AlphaFoldDB" id="A0A5R8QF79"/>
<evidence type="ECO:0000313" key="2">
    <source>
        <dbReference type="Proteomes" id="UP000306912"/>
    </source>
</evidence>
<protein>
    <submittedName>
        <fullName evidence="1">YtxH domain-containing protein</fullName>
    </submittedName>
</protein>
<organism evidence="1 2">
    <name type="scientific">Culicoidibacter larvae</name>
    <dbReference type="NCBI Taxonomy" id="2579976"/>
    <lineage>
        <taxon>Bacteria</taxon>
        <taxon>Bacillati</taxon>
        <taxon>Bacillota</taxon>
        <taxon>Culicoidibacteria</taxon>
        <taxon>Culicoidibacterales</taxon>
        <taxon>Culicoidibacteraceae</taxon>
        <taxon>Culicoidibacter</taxon>
    </lineage>
</organism>